<dbReference type="PANTHER" id="PTHR41271">
    <property type="entry name" value="DUF402 DOMAIN-CONTAINING PROTEIN"/>
    <property type="match status" value="1"/>
</dbReference>
<evidence type="ECO:0000313" key="3">
    <source>
        <dbReference type="Proteomes" id="UP000830343"/>
    </source>
</evidence>
<sequence length="176" mass="20994">MKTKYIDKRSWRRLLKQRYKEIRIRDDWFDGIVGEIQMIKVKSPLEIKIIDQYIIVADNGYKWLQILPKDKHYSLTVMYDATDAPLQYYFDINEENILELGQARTHDLYLDVLVLPDGRYELVDEEDAKRALNKKVITQAQYDFAYKTAHEVMDEVRANFTYFVQLANQCKTAIEK</sequence>
<dbReference type="Gene3D" id="2.40.380.10">
    <property type="entry name" value="FomD-like"/>
    <property type="match status" value="1"/>
</dbReference>
<protein>
    <submittedName>
        <fullName evidence="2">DUF402 domain-containing protein</fullName>
    </submittedName>
</protein>
<keyword evidence="3" id="KW-1185">Reference proteome</keyword>
<proteinExistence type="predicted"/>
<dbReference type="Pfam" id="PF04167">
    <property type="entry name" value="DUF402"/>
    <property type="match status" value="1"/>
</dbReference>
<name>A0ABY3ZVZ0_9STAP</name>
<reference evidence="2" key="1">
    <citation type="submission" date="2022-03" db="EMBL/GenBank/DDBJ databases">
        <authorList>
            <person name="Vrbovska V."/>
            <person name="Kovarovic V."/>
            <person name="Botka T."/>
            <person name="Pantucek R."/>
        </authorList>
    </citation>
    <scope>NUCLEOTIDE SEQUENCE</scope>
    <source>
        <strain evidence="2">CCM 2609</strain>
    </source>
</reference>
<dbReference type="PANTHER" id="PTHR41271:SF1">
    <property type="entry name" value="DUF402 DOMAIN-CONTAINING PROTEIN"/>
    <property type="match status" value="1"/>
</dbReference>
<organism evidence="2 3">
    <name type="scientific">Macrococcus armenti</name>
    <dbReference type="NCBI Taxonomy" id="2875764"/>
    <lineage>
        <taxon>Bacteria</taxon>
        <taxon>Bacillati</taxon>
        <taxon>Bacillota</taxon>
        <taxon>Bacilli</taxon>
        <taxon>Bacillales</taxon>
        <taxon>Staphylococcaceae</taxon>
        <taxon>Macrococcus</taxon>
    </lineage>
</organism>
<dbReference type="RefSeq" id="WP_243366276.1">
    <property type="nucleotide sequence ID" value="NZ_CP094348.1"/>
</dbReference>
<dbReference type="EMBL" id="CP094348">
    <property type="protein sequence ID" value="UOB20967.1"/>
    <property type="molecule type" value="Genomic_DNA"/>
</dbReference>
<dbReference type="InterPro" id="IPR035930">
    <property type="entry name" value="FomD-like_sf"/>
</dbReference>
<dbReference type="Proteomes" id="UP000830343">
    <property type="component" value="Chromosome"/>
</dbReference>
<evidence type="ECO:0000313" key="2">
    <source>
        <dbReference type="EMBL" id="UOB20967.1"/>
    </source>
</evidence>
<dbReference type="SUPFAM" id="SSF159234">
    <property type="entry name" value="FomD-like"/>
    <property type="match status" value="1"/>
</dbReference>
<evidence type="ECO:0000259" key="1">
    <source>
        <dbReference type="Pfam" id="PF04167"/>
    </source>
</evidence>
<dbReference type="InterPro" id="IPR007295">
    <property type="entry name" value="DUF402"/>
</dbReference>
<feature type="domain" description="DUF402" evidence="1">
    <location>
        <begin position="41"/>
        <end position="159"/>
    </location>
</feature>
<reference evidence="2" key="2">
    <citation type="submission" date="2022-04" db="EMBL/GenBank/DDBJ databases">
        <title>Antimicrobial genetic elements in methicillin-resistant Macrococcus armenti.</title>
        <authorList>
            <person name="Keller J.E."/>
            <person name="Schwendener S."/>
            <person name="Pantucek R."/>
            <person name="Perreten V."/>
        </authorList>
    </citation>
    <scope>NUCLEOTIDE SEQUENCE</scope>
    <source>
        <strain evidence="2">CCM 2609</strain>
    </source>
</reference>
<accession>A0ABY3ZVZ0</accession>
<gene>
    <name evidence="2" type="ORF">MRZ06_02485</name>
</gene>